<dbReference type="Proteomes" id="UP001285908">
    <property type="component" value="Unassembled WGS sequence"/>
</dbReference>
<keyword evidence="3" id="KW-1185">Reference proteome</keyword>
<gene>
    <name evidence="2" type="ORF">B0T23DRAFT_112833</name>
</gene>
<sequence>MERLESAVLSMLRFFFSFCLGDPLEWALVGKVWQEPSTLQADSDTGADRMTDPGLLCRTGATKQGYKLWMDCPWAVDW</sequence>
<dbReference type="AlphaFoldDB" id="A0AAJ0I9R5"/>
<name>A0AAJ0I9R5_9PEZI</name>
<proteinExistence type="predicted"/>
<feature type="signal peptide" evidence="1">
    <location>
        <begin position="1"/>
        <end position="21"/>
    </location>
</feature>
<evidence type="ECO:0000313" key="3">
    <source>
        <dbReference type="Proteomes" id="UP001285908"/>
    </source>
</evidence>
<reference evidence="2 3" key="1">
    <citation type="journal article" date="2023" name="Mol. Phylogenet. Evol.">
        <title>Genome-scale phylogeny and comparative genomics of the fungal order Sordariales.</title>
        <authorList>
            <person name="Hensen N."/>
            <person name="Bonometti L."/>
            <person name="Westerberg I."/>
            <person name="Brannstrom I.O."/>
            <person name="Guillou S."/>
            <person name="Cros-Aarteil S."/>
            <person name="Calhoun S."/>
            <person name="Haridas S."/>
            <person name="Kuo A."/>
            <person name="Mondo S."/>
            <person name="Pangilinan J."/>
            <person name="Riley R."/>
            <person name="LaButti K."/>
            <person name="Andreopoulos B."/>
            <person name="Lipzen A."/>
            <person name="Chen C."/>
            <person name="Yan M."/>
            <person name="Daum C."/>
            <person name="Ng V."/>
            <person name="Clum A."/>
            <person name="Steindorff A."/>
            <person name="Ohm R.A."/>
            <person name="Martin F."/>
            <person name="Silar P."/>
            <person name="Natvig D.O."/>
            <person name="Lalanne C."/>
            <person name="Gautier V."/>
            <person name="Ament-Velasquez S.L."/>
            <person name="Kruys A."/>
            <person name="Hutchinson M.I."/>
            <person name="Powell A.J."/>
            <person name="Barry K."/>
            <person name="Miller A.N."/>
            <person name="Grigoriev I.V."/>
            <person name="Debuchy R."/>
            <person name="Gladieux P."/>
            <person name="Hiltunen Thoren M."/>
            <person name="Johannesson H."/>
        </authorList>
    </citation>
    <scope>NUCLEOTIDE SEQUENCE [LARGE SCALE GENOMIC DNA]</scope>
    <source>
        <strain evidence="2 3">FGSC 10403</strain>
    </source>
</reference>
<evidence type="ECO:0008006" key="4">
    <source>
        <dbReference type="Google" id="ProtNLM"/>
    </source>
</evidence>
<comment type="caution">
    <text evidence="2">The sequence shown here is derived from an EMBL/GenBank/DDBJ whole genome shotgun (WGS) entry which is preliminary data.</text>
</comment>
<protein>
    <recommendedName>
        <fullName evidence="4">Secreted protein</fullName>
    </recommendedName>
</protein>
<dbReference type="EMBL" id="JAULSX010000003">
    <property type="protein sequence ID" value="KAK3494598.1"/>
    <property type="molecule type" value="Genomic_DNA"/>
</dbReference>
<dbReference type="GeneID" id="87869513"/>
<feature type="chain" id="PRO_5042544508" description="Secreted protein" evidence="1">
    <location>
        <begin position="22"/>
        <end position="78"/>
    </location>
</feature>
<dbReference type="RefSeq" id="XP_062694027.1">
    <property type="nucleotide sequence ID" value="XM_062831891.1"/>
</dbReference>
<keyword evidence="1" id="KW-0732">Signal</keyword>
<evidence type="ECO:0000313" key="2">
    <source>
        <dbReference type="EMBL" id="KAK3494598.1"/>
    </source>
</evidence>
<evidence type="ECO:0000256" key="1">
    <source>
        <dbReference type="SAM" id="SignalP"/>
    </source>
</evidence>
<accession>A0AAJ0I9R5</accession>
<organism evidence="2 3">
    <name type="scientific">Neurospora hispaniola</name>
    <dbReference type="NCBI Taxonomy" id="588809"/>
    <lineage>
        <taxon>Eukaryota</taxon>
        <taxon>Fungi</taxon>
        <taxon>Dikarya</taxon>
        <taxon>Ascomycota</taxon>
        <taxon>Pezizomycotina</taxon>
        <taxon>Sordariomycetes</taxon>
        <taxon>Sordariomycetidae</taxon>
        <taxon>Sordariales</taxon>
        <taxon>Sordariaceae</taxon>
        <taxon>Neurospora</taxon>
    </lineage>
</organism>